<keyword evidence="7 8" id="KW-0456">Lyase</keyword>
<accession>A0A8J7TN87</accession>
<keyword evidence="2 8" id="KW-0949">S-adenosyl-L-methionine</keyword>
<evidence type="ECO:0000313" key="12">
    <source>
        <dbReference type="Proteomes" id="UP000664277"/>
    </source>
</evidence>
<dbReference type="Gene3D" id="3.20.20.70">
    <property type="entry name" value="Aldolase class I"/>
    <property type="match status" value="1"/>
</dbReference>
<dbReference type="EC" id="4.3.99.3" evidence="8"/>
<dbReference type="InterPro" id="IPR058240">
    <property type="entry name" value="rSAM_sf"/>
</dbReference>
<comment type="cofactor">
    <cofactor evidence="8">
        <name>Mg(2+)</name>
        <dbReference type="ChEBI" id="CHEBI:18420"/>
    </cofactor>
</comment>
<feature type="binding site" evidence="8">
    <location>
        <begin position="52"/>
        <end position="54"/>
    </location>
    <ligand>
        <name>S-adenosyl-L-methionine</name>
        <dbReference type="ChEBI" id="CHEBI:59789"/>
    </ligand>
</feature>
<evidence type="ECO:0000256" key="8">
    <source>
        <dbReference type="HAMAP-Rule" id="MF_00917"/>
    </source>
</evidence>
<evidence type="ECO:0000259" key="10">
    <source>
        <dbReference type="PROSITE" id="PS51918"/>
    </source>
</evidence>
<keyword evidence="3 8" id="KW-0479">Metal-binding</keyword>
<dbReference type="InterPro" id="IPR013785">
    <property type="entry name" value="Aldolase_TIM"/>
</dbReference>
<evidence type="ECO:0000256" key="2">
    <source>
        <dbReference type="ARBA" id="ARBA00022691"/>
    </source>
</evidence>
<comment type="similarity">
    <text evidence="8">Belongs to the radical SAM superfamily. 7-carboxy-7-deazaguanine synthase family.</text>
</comment>
<keyword evidence="1 8" id="KW-0004">4Fe-4S</keyword>
<reference evidence="11" key="1">
    <citation type="submission" date="2021-02" db="EMBL/GenBank/DDBJ databases">
        <title>Genome-Resolved Metagenomics of a Microbial Community Performing Photosynthetic Biological Nutrient Removal.</title>
        <authorList>
            <person name="Mcdaniel E.A."/>
        </authorList>
    </citation>
    <scope>NUCLEOTIDE SEQUENCE</scope>
    <source>
        <strain evidence="11">UWPOB_OBS1</strain>
    </source>
</reference>
<protein>
    <recommendedName>
        <fullName evidence="8">7-carboxy-7-deazaguanine synthase</fullName>
        <shortName evidence="8">CDG synthase</shortName>
        <ecNumber evidence="8">4.3.99.3</ecNumber>
    </recommendedName>
    <alternativeName>
        <fullName evidence="8">Queuosine biosynthesis protein QueE</fullName>
    </alternativeName>
</protein>
<comment type="cofactor">
    <cofactor evidence="8">
        <name>S-adenosyl-L-methionine</name>
        <dbReference type="ChEBI" id="CHEBI:59789"/>
    </cofactor>
    <text evidence="8">Binds 1 S-adenosyl-L-methionine per subunit.</text>
</comment>
<keyword evidence="4 8" id="KW-0460">Magnesium</keyword>
<dbReference type="PROSITE" id="PS51918">
    <property type="entry name" value="RADICAL_SAM"/>
    <property type="match status" value="1"/>
</dbReference>
<dbReference type="GO" id="GO:0016840">
    <property type="term" value="F:carbon-nitrogen lyase activity"/>
    <property type="evidence" value="ECO:0007669"/>
    <property type="project" value="UniProtKB-UniRule"/>
</dbReference>
<feature type="binding site" evidence="8">
    <location>
        <position position="53"/>
    </location>
    <ligand>
        <name>[4Fe-4S] cluster</name>
        <dbReference type="ChEBI" id="CHEBI:49883"/>
        <note>4Fe-4S-S-AdoMet</note>
    </ligand>
</feature>
<feature type="domain" description="Radical SAM core" evidence="10">
    <location>
        <begin position="33"/>
        <end position="229"/>
    </location>
</feature>
<feature type="binding site" evidence="8">
    <location>
        <position position="88"/>
    </location>
    <ligand>
        <name>S-adenosyl-L-methionine</name>
        <dbReference type="ChEBI" id="CHEBI:59789"/>
    </ligand>
</feature>
<name>A0A8J7TN87_9BACT</name>
<dbReference type="InterPro" id="IPR024924">
    <property type="entry name" value="7-CO-7-deazaguanine_synth-like"/>
</dbReference>
<feature type="binding site" evidence="8">
    <location>
        <begin position="132"/>
        <end position="134"/>
    </location>
    <ligand>
        <name>S-adenosyl-L-methionine</name>
        <dbReference type="ChEBI" id="CHEBI:59789"/>
    </ligand>
</feature>
<dbReference type="CDD" id="cd01335">
    <property type="entry name" value="Radical_SAM"/>
    <property type="match status" value="1"/>
</dbReference>
<dbReference type="SUPFAM" id="SSF102114">
    <property type="entry name" value="Radical SAM enzymes"/>
    <property type="match status" value="1"/>
</dbReference>
<dbReference type="GO" id="GO:0000287">
    <property type="term" value="F:magnesium ion binding"/>
    <property type="evidence" value="ECO:0007669"/>
    <property type="project" value="UniProtKB-UniRule"/>
</dbReference>
<organism evidence="11 12">
    <name type="scientific">Candidatus Obscuribacter phosphatis</name>
    <dbReference type="NCBI Taxonomy" id="1906157"/>
    <lineage>
        <taxon>Bacteria</taxon>
        <taxon>Bacillati</taxon>
        <taxon>Candidatus Melainabacteria</taxon>
        <taxon>Candidatus Obscuribacterales</taxon>
        <taxon>Candidatus Obscuribacteraceae</taxon>
        <taxon>Candidatus Obscuribacter</taxon>
    </lineage>
</organism>
<dbReference type="PIRSF" id="PIRSF000370">
    <property type="entry name" value="QueE"/>
    <property type="match status" value="1"/>
</dbReference>
<dbReference type="SFLD" id="SFLDS00029">
    <property type="entry name" value="Radical_SAM"/>
    <property type="match status" value="1"/>
</dbReference>
<dbReference type="GO" id="GO:1904047">
    <property type="term" value="F:S-adenosyl-L-methionine binding"/>
    <property type="evidence" value="ECO:0007669"/>
    <property type="project" value="UniProtKB-UniRule"/>
</dbReference>
<dbReference type="GO" id="GO:0008616">
    <property type="term" value="P:tRNA queuosine(34) biosynthetic process"/>
    <property type="evidence" value="ECO:0007669"/>
    <property type="project" value="UniProtKB-UniRule"/>
</dbReference>
<keyword evidence="8" id="KW-0671">Queuosine biosynthesis</keyword>
<sequence length="229" mass="25344">MFGTNPVRGQEAGDGNSLWVQEIFYTLQGEGPFTGEPSVFIRLGGCNLACYFCDTDFESSTWRPTLAEIFDKVAALQAKAKLVVITGGEPFRQNIAPLVGGLLERDFTVQLETNGTLYQDLPWCSDLFVVCSPKTPLLNEKLALHIDAYKYLIKEGETDERDGLPSFSTRQSGAPGAIARPLPGKSVFVMPLDEQDEERNVLNIKASMNAALKFGYRLTLQTHKYLGLR</sequence>
<comment type="function">
    <text evidence="8">Catalyzes the complex heterocyclic radical-mediated conversion of 6-carboxy-5,6,7,8-tetrahydropterin (CPH4) to 7-carboxy-7-deazaguanine (CDG), a step common to the biosynthetic pathways of all 7-deazapurine-containing compounds.</text>
</comment>
<gene>
    <name evidence="8" type="primary">queE</name>
    <name evidence="11" type="ORF">J0M35_10465</name>
</gene>
<comment type="caution">
    <text evidence="11">The sequence shown here is derived from an EMBL/GenBank/DDBJ whole genome shotgun (WGS) entry which is preliminary data.</text>
</comment>
<evidence type="ECO:0000256" key="4">
    <source>
        <dbReference type="ARBA" id="ARBA00022842"/>
    </source>
</evidence>
<dbReference type="HAMAP" id="MF_00917">
    <property type="entry name" value="QueE"/>
    <property type="match status" value="1"/>
</dbReference>
<comment type="subunit">
    <text evidence="8">Homodimer.</text>
</comment>
<feature type="binding site" evidence="8">
    <location>
        <position position="50"/>
    </location>
    <ligand>
        <name>[4Fe-4S] cluster</name>
        <dbReference type="ChEBI" id="CHEBI:49883"/>
        <note>4Fe-4S-S-AdoMet</note>
    </ligand>
</feature>
<feature type="binding site" evidence="8">
    <location>
        <begin position="27"/>
        <end position="29"/>
    </location>
    <ligand>
        <name>substrate</name>
    </ligand>
</feature>
<dbReference type="PANTHER" id="PTHR42836">
    <property type="entry name" value="7-CARBOXY-7-DEAZAGUANINE SYNTHASE"/>
    <property type="match status" value="1"/>
</dbReference>
<evidence type="ECO:0000256" key="3">
    <source>
        <dbReference type="ARBA" id="ARBA00022723"/>
    </source>
</evidence>
<keyword evidence="5 8" id="KW-0408">Iron</keyword>
<comment type="cofactor">
    <cofactor evidence="8">
        <name>[4Fe-4S] cluster</name>
        <dbReference type="ChEBI" id="CHEBI:49883"/>
    </cofactor>
    <text evidence="8">Binds 1 [4Fe-4S] cluster. The cluster is coordinated with 3 cysteines and an exchangeable S-adenosyl-L-methionine.</text>
</comment>
<dbReference type="GO" id="GO:0051539">
    <property type="term" value="F:4 iron, 4 sulfur cluster binding"/>
    <property type="evidence" value="ECO:0007669"/>
    <property type="project" value="UniProtKB-UniRule"/>
</dbReference>
<dbReference type="PANTHER" id="PTHR42836:SF1">
    <property type="entry name" value="7-CARBOXY-7-DEAZAGUANINE SYNTHASE"/>
    <property type="match status" value="1"/>
</dbReference>
<comment type="catalytic activity">
    <reaction evidence="8">
        <text>6-carboxy-5,6,7,8-tetrahydropterin + H(+) = 7-carboxy-7-carbaguanine + NH4(+)</text>
        <dbReference type="Rhea" id="RHEA:27974"/>
        <dbReference type="ChEBI" id="CHEBI:15378"/>
        <dbReference type="ChEBI" id="CHEBI:28938"/>
        <dbReference type="ChEBI" id="CHEBI:61032"/>
        <dbReference type="ChEBI" id="CHEBI:61036"/>
        <dbReference type="EC" id="4.3.99.3"/>
    </reaction>
</comment>
<feature type="binding site" evidence="8">
    <location>
        <position position="42"/>
    </location>
    <ligand>
        <name>substrate</name>
    </ligand>
</feature>
<dbReference type="Proteomes" id="UP000664277">
    <property type="component" value="Unassembled WGS sequence"/>
</dbReference>
<dbReference type="InterPro" id="IPR007197">
    <property type="entry name" value="rSAM"/>
</dbReference>
<comment type="caution">
    <text evidence="8">Lacks conserved residue(s) required for the propagation of feature annotation.</text>
</comment>
<comment type="pathway">
    <text evidence="8">Purine metabolism; 7-cyano-7-deazaguanine biosynthesis.</text>
</comment>
<dbReference type="UniPathway" id="UPA00391"/>
<evidence type="ECO:0000313" key="11">
    <source>
        <dbReference type="EMBL" id="MBN8660778.1"/>
    </source>
</evidence>
<keyword evidence="6 8" id="KW-0411">Iron-sulfur</keyword>
<feature type="binding site" evidence="8">
    <location>
        <position position="55"/>
    </location>
    <ligand>
        <name>Mg(2+)</name>
        <dbReference type="ChEBI" id="CHEBI:18420"/>
    </ligand>
</feature>
<proteinExistence type="inferred from homology"/>
<evidence type="ECO:0000256" key="5">
    <source>
        <dbReference type="ARBA" id="ARBA00023004"/>
    </source>
</evidence>
<evidence type="ECO:0000256" key="6">
    <source>
        <dbReference type="ARBA" id="ARBA00023014"/>
    </source>
</evidence>
<evidence type="ECO:0000256" key="1">
    <source>
        <dbReference type="ARBA" id="ARBA00022485"/>
    </source>
</evidence>
<dbReference type="Pfam" id="PF04055">
    <property type="entry name" value="Radical_SAM"/>
    <property type="match status" value="1"/>
</dbReference>
<dbReference type="AlphaFoldDB" id="A0A8J7TN87"/>
<dbReference type="EMBL" id="JAFLCK010000013">
    <property type="protein sequence ID" value="MBN8660778.1"/>
    <property type="molecule type" value="Genomic_DNA"/>
</dbReference>
<feature type="binding site" evidence="8">
    <location>
        <position position="46"/>
    </location>
    <ligand>
        <name>[4Fe-4S] cluster</name>
        <dbReference type="ChEBI" id="CHEBI:49883"/>
        <note>4Fe-4S-S-AdoMet</note>
    </ligand>
</feature>
<evidence type="ECO:0000256" key="7">
    <source>
        <dbReference type="ARBA" id="ARBA00023239"/>
    </source>
</evidence>
<feature type="binding site" evidence="8">
    <location>
        <position position="86"/>
    </location>
    <ligand>
        <name>substrate</name>
    </ligand>
</feature>
<evidence type="ECO:0000256" key="9">
    <source>
        <dbReference type="SAM" id="MobiDB-lite"/>
    </source>
</evidence>
<feature type="region of interest" description="Disordered" evidence="9">
    <location>
        <begin position="160"/>
        <end position="179"/>
    </location>
</feature>